<dbReference type="Proteomes" id="UP000627166">
    <property type="component" value="Unassembled WGS sequence"/>
</dbReference>
<dbReference type="InterPro" id="IPR011990">
    <property type="entry name" value="TPR-like_helical_dom_sf"/>
</dbReference>
<evidence type="ECO:0000313" key="1">
    <source>
        <dbReference type="EMBL" id="MBD8047929.1"/>
    </source>
</evidence>
<reference evidence="1 2" key="1">
    <citation type="submission" date="2020-08" db="EMBL/GenBank/DDBJ databases">
        <title>A Genomic Blueprint of the Chicken Gut Microbiome.</title>
        <authorList>
            <person name="Gilroy R."/>
            <person name="Ravi A."/>
            <person name="Getino M."/>
            <person name="Pursley I."/>
            <person name="Horton D.L."/>
            <person name="Alikhan N.-F."/>
            <person name="Baker D."/>
            <person name="Gharbi K."/>
            <person name="Hall N."/>
            <person name="Watson M."/>
            <person name="Adriaenssens E.M."/>
            <person name="Foster-Nyarko E."/>
            <person name="Jarju S."/>
            <person name="Secka A."/>
            <person name="Antonio M."/>
            <person name="Oren A."/>
            <person name="Chaudhuri R."/>
            <person name="La Ragione R.M."/>
            <person name="Hildebrand F."/>
            <person name="Pallen M.J."/>
        </authorList>
    </citation>
    <scope>NUCLEOTIDE SEQUENCE [LARGE SCALE GENOMIC DNA]</scope>
    <source>
        <strain evidence="1 2">N37</strain>
    </source>
</reference>
<organism evidence="1 2">
    <name type="scientific">Clostridium faecium</name>
    <dbReference type="NCBI Taxonomy" id="2762223"/>
    <lineage>
        <taxon>Bacteria</taxon>
        <taxon>Bacillati</taxon>
        <taxon>Bacillota</taxon>
        <taxon>Clostridia</taxon>
        <taxon>Eubacteriales</taxon>
        <taxon>Clostridiaceae</taxon>
        <taxon>Clostridium</taxon>
    </lineage>
</organism>
<dbReference type="InterPro" id="IPR001387">
    <property type="entry name" value="Cro/C1-type_HTH"/>
</dbReference>
<name>A0ABR8YUQ3_9CLOT</name>
<dbReference type="EMBL" id="JACSQB010000105">
    <property type="protein sequence ID" value="MBD8047929.1"/>
    <property type="molecule type" value="Genomic_DNA"/>
</dbReference>
<dbReference type="InterPro" id="IPR010982">
    <property type="entry name" value="Lambda_DNA-bd_dom_sf"/>
</dbReference>
<keyword evidence="2" id="KW-1185">Reference proteome</keyword>
<dbReference type="PROSITE" id="PS50293">
    <property type="entry name" value="TPR_REGION"/>
    <property type="match status" value="1"/>
</dbReference>
<evidence type="ECO:0000313" key="2">
    <source>
        <dbReference type="Proteomes" id="UP000627166"/>
    </source>
</evidence>
<protein>
    <submittedName>
        <fullName evidence="1">Helix-turn-helix transcriptional regulator</fullName>
    </submittedName>
</protein>
<dbReference type="SUPFAM" id="SSF47413">
    <property type="entry name" value="lambda repressor-like DNA-binding domains"/>
    <property type="match status" value="1"/>
</dbReference>
<gene>
    <name evidence="1" type="ORF">H9637_12910</name>
</gene>
<dbReference type="SMART" id="SM00028">
    <property type="entry name" value="TPR"/>
    <property type="match status" value="4"/>
</dbReference>
<dbReference type="SUPFAM" id="SSF48452">
    <property type="entry name" value="TPR-like"/>
    <property type="match status" value="2"/>
</dbReference>
<dbReference type="CDD" id="cd00093">
    <property type="entry name" value="HTH_XRE"/>
    <property type="match status" value="1"/>
</dbReference>
<dbReference type="InterPro" id="IPR019734">
    <property type="entry name" value="TPR_rpt"/>
</dbReference>
<dbReference type="Gene3D" id="1.25.40.10">
    <property type="entry name" value="Tetratricopeptide repeat domain"/>
    <property type="match status" value="2"/>
</dbReference>
<accession>A0ABR8YUQ3</accession>
<proteinExistence type="predicted"/>
<comment type="caution">
    <text evidence="1">The sequence shown here is derived from an EMBL/GenBank/DDBJ whole genome shotgun (WGS) entry which is preliminary data.</text>
</comment>
<sequence>MKVEILSTGEKIKRARIYKGLTLRDICEEKISVSKMSCIENNKVTAEPWILEYISEKLELDLDYLMHDVKDQILENIKTFKSYKKNDSYSDNYVENALYNLEYAETYHYYDLACEILHLLFSYHLSKNNFDDLRVIIPRYYDLCQKSNDELFQLKYYMDIAVYLSYNGEHSQAISYYSSVRKRLKELEVEDKSQLIRATYNECAALITIEDFETAKERRDELAEIVDYSETDILKGDIYHIFAILALYTNDQEKFKEYEAKTLHYYRDDARRRAMCFQNFALTMFKNNKRSTAEIYINEAIEQYPKEDTEQLCSFLIIVVQTLLENEILELAQKIIDEVLNYAINLDSTKFIESAYYYKAVILQMQNNYSSSETYMNLSLDALVKYGSKCKIYKRYLEMGEMYHKLGEISESIKFFNLAMQLEKKM</sequence>